<organism evidence="1">
    <name type="scientific">marine sediment metagenome</name>
    <dbReference type="NCBI Taxonomy" id="412755"/>
    <lineage>
        <taxon>unclassified sequences</taxon>
        <taxon>metagenomes</taxon>
        <taxon>ecological metagenomes</taxon>
    </lineage>
</organism>
<dbReference type="EMBL" id="BARW01035640">
    <property type="protein sequence ID" value="GAJ21830.1"/>
    <property type="molecule type" value="Genomic_DNA"/>
</dbReference>
<reference evidence="1" key="1">
    <citation type="journal article" date="2014" name="Front. Microbiol.">
        <title>High frequency of phylogenetically diverse reductive dehalogenase-homologous genes in deep subseafloor sedimentary metagenomes.</title>
        <authorList>
            <person name="Kawai M."/>
            <person name="Futagami T."/>
            <person name="Toyoda A."/>
            <person name="Takaki Y."/>
            <person name="Nishi S."/>
            <person name="Hori S."/>
            <person name="Arai W."/>
            <person name="Tsubouchi T."/>
            <person name="Morono Y."/>
            <person name="Uchiyama I."/>
            <person name="Ito T."/>
            <person name="Fujiyama A."/>
            <person name="Inagaki F."/>
            <person name="Takami H."/>
        </authorList>
    </citation>
    <scope>NUCLEOTIDE SEQUENCE</scope>
    <source>
        <strain evidence="1">Expedition CK06-06</strain>
    </source>
</reference>
<sequence length="90" mass="10535">STLRVVSKIYSFDFDGTLKVGLKDYVYPAPLPEWRNYVPFLISRYAPDPKESEAWLMDCGLEQGVVYSLCHELVGNLYNYWWGQVTYWVS</sequence>
<feature type="non-terminal residue" evidence="1">
    <location>
        <position position="1"/>
    </location>
</feature>
<accession>X1W1E8</accession>
<evidence type="ECO:0000313" key="1">
    <source>
        <dbReference type="EMBL" id="GAJ21830.1"/>
    </source>
</evidence>
<gene>
    <name evidence="1" type="ORF">S12H4_55540</name>
</gene>
<proteinExistence type="predicted"/>
<comment type="caution">
    <text evidence="1">The sequence shown here is derived from an EMBL/GenBank/DDBJ whole genome shotgun (WGS) entry which is preliminary data.</text>
</comment>
<protein>
    <submittedName>
        <fullName evidence="1">Uncharacterized protein</fullName>
    </submittedName>
</protein>
<name>X1W1E8_9ZZZZ</name>
<dbReference type="AlphaFoldDB" id="X1W1E8"/>